<dbReference type="Proteomes" id="UP001189624">
    <property type="component" value="Chromosome 8"/>
</dbReference>
<name>A0AA86TF35_9FABA</name>
<proteinExistence type="predicted"/>
<reference evidence="1" key="1">
    <citation type="submission" date="2023-10" db="EMBL/GenBank/DDBJ databases">
        <authorList>
            <person name="Domelevo Entfellner J.-B."/>
        </authorList>
    </citation>
    <scope>NUCLEOTIDE SEQUENCE</scope>
</reference>
<dbReference type="EMBL" id="OY731405">
    <property type="protein sequence ID" value="CAJ1972764.1"/>
    <property type="molecule type" value="Genomic_DNA"/>
</dbReference>
<dbReference type="AlphaFoldDB" id="A0AA86TF35"/>
<evidence type="ECO:0000313" key="2">
    <source>
        <dbReference type="Proteomes" id="UP001189624"/>
    </source>
</evidence>
<dbReference type="Gramene" id="rna-AYBTSS11_LOCUS24818">
    <property type="protein sequence ID" value="CAJ1972764.1"/>
    <property type="gene ID" value="gene-AYBTSS11_LOCUS24818"/>
</dbReference>
<gene>
    <name evidence="1" type="ORF">AYBTSS11_LOCUS24818</name>
</gene>
<feature type="non-terminal residue" evidence="1">
    <location>
        <position position="95"/>
    </location>
</feature>
<protein>
    <submittedName>
        <fullName evidence="1">Uncharacterized protein</fullName>
    </submittedName>
</protein>
<organism evidence="1 2">
    <name type="scientific">Sphenostylis stenocarpa</name>
    <dbReference type="NCBI Taxonomy" id="92480"/>
    <lineage>
        <taxon>Eukaryota</taxon>
        <taxon>Viridiplantae</taxon>
        <taxon>Streptophyta</taxon>
        <taxon>Embryophyta</taxon>
        <taxon>Tracheophyta</taxon>
        <taxon>Spermatophyta</taxon>
        <taxon>Magnoliopsida</taxon>
        <taxon>eudicotyledons</taxon>
        <taxon>Gunneridae</taxon>
        <taxon>Pentapetalae</taxon>
        <taxon>rosids</taxon>
        <taxon>fabids</taxon>
        <taxon>Fabales</taxon>
        <taxon>Fabaceae</taxon>
        <taxon>Papilionoideae</taxon>
        <taxon>50 kb inversion clade</taxon>
        <taxon>NPAAA clade</taxon>
        <taxon>indigoferoid/millettioid clade</taxon>
        <taxon>Phaseoleae</taxon>
        <taxon>Sphenostylis</taxon>
    </lineage>
</organism>
<keyword evidence="2" id="KW-1185">Reference proteome</keyword>
<evidence type="ECO:0000313" key="1">
    <source>
        <dbReference type="EMBL" id="CAJ1972764.1"/>
    </source>
</evidence>
<sequence length="95" mass="10820">MHPRDSRAPNSGAHTTYIFTLLRIFPVHFPFHSSSNAMQLVSTNIHSSSTVQHEFKNISRHQDSLKNAMMFRKDFTNFASNYISYISTIDGSNPS</sequence>
<accession>A0AA86TF35</accession>